<name>A0ABU8SJL9_9LACO</name>
<reference evidence="2 3" key="1">
    <citation type="submission" date="2023-10" db="EMBL/GenBank/DDBJ databases">
        <title>Nicoliella lavandulae sp. nov. isolated from Lavandula angustifolia flowers.</title>
        <authorList>
            <person name="Alcantara C."/>
            <person name="Zuniga M."/>
            <person name="Landete J.M."/>
            <person name="Monedero V."/>
        </authorList>
    </citation>
    <scope>NUCLEOTIDE SEQUENCE [LARGE SCALE GENOMIC DNA]</scope>
    <source>
        <strain evidence="2 3">Es01</strain>
    </source>
</reference>
<accession>A0ABU8SJL9</accession>
<evidence type="ECO:0000313" key="3">
    <source>
        <dbReference type="Proteomes" id="UP001370590"/>
    </source>
</evidence>
<feature type="transmembrane region" description="Helical" evidence="1">
    <location>
        <begin position="7"/>
        <end position="23"/>
    </location>
</feature>
<keyword evidence="1" id="KW-1133">Transmembrane helix</keyword>
<evidence type="ECO:0000313" key="2">
    <source>
        <dbReference type="EMBL" id="MEJ6399760.1"/>
    </source>
</evidence>
<keyword evidence="1" id="KW-0812">Transmembrane</keyword>
<dbReference type="Proteomes" id="UP001370590">
    <property type="component" value="Unassembled WGS sequence"/>
</dbReference>
<protein>
    <submittedName>
        <fullName evidence="2">Uncharacterized protein</fullName>
    </submittedName>
</protein>
<keyword evidence="3" id="KW-1185">Reference proteome</keyword>
<gene>
    <name evidence="2" type="ORF">R4146_00970</name>
</gene>
<proteinExistence type="predicted"/>
<comment type="caution">
    <text evidence="2">The sequence shown here is derived from an EMBL/GenBank/DDBJ whole genome shotgun (WGS) entry which is preliminary data.</text>
</comment>
<organism evidence="2 3">
    <name type="scientific">Nicoliella lavandulae</name>
    <dbReference type="NCBI Taxonomy" id="3082954"/>
    <lineage>
        <taxon>Bacteria</taxon>
        <taxon>Bacillati</taxon>
        <taxon>Bacillota</taxon>
        <taxon>Bacilli</taxon>
        <taxon>Lactobacillales</taxon>
        <taxon>Lactobacillaceae</taxon>
        <taxon>Nicoliella</taxon>
    </lineage>
</organism>
<sequence length="60" mass="7059">MCDSKVVSILFLVFYAVLLYFSFNNDMQAQMIAMRMMGIGMFSESVWGVYASYRKHHHKK</sequence>
<dbReference type="EMBL" id="JAWMWH010000001">
    <property type="protein sequence ID" value="MEJ6399760.1"/>
    <property type="molecule type" value="Genomic_DNA"/>
</dbReference>
<evidence type="ECO:0000256" key="1">
    <source>
        <dbReference type="SAM" id="Phobius"/>
    </source>
</evidence>
<dbReference type="RefSeq" id="WP_339959601.1">
    <property type="nucleotide sequence ID" value="NZ_JAWMWH010000001.1"/>
</dbReference>
<feature type="transmembrane region" description="Helical" evidence="1">
    <location>
        <begin position="29"/>
        <end position="50"/>
    </location>
</feature>
<keyword evidence="1" id="KW-0472">Membrane</keyword>